<accession>A0AAQ3NDN9</accession>
<dbReference type="Proteomes" id="UP001374535">
    <property type="component" value="Chromosome 6"/>
</dbReference>
<evidence type="ECO:0000313" key="3">
    <source>
        <dbReference type="Proteomes" id="UP001374535"/>
    </source>
</evidence>
<keyword evidence="3" id="KW-1185">Reference proteome</keyword>
<name>A0AAQ3NDN9_VIGMU</name>
<keyword evidence="1" id="KW-0472">Membrane</keyword>
<keyword evidence="1" id="KW-1133">Transmembrane helix</keyword>
<protein>
    <submittedName>
        <fullName evidence="2">Uncharacterized protein</fullName>
    </submittedName>
</protein>
<gene>
    <name evidence="2" type="ORF">V8G54_021067</name>
</gene>
<dbReference type="AlphaFoldDB" id="A0AAQ3NDN9"/>
<keyword evidence="1" id="KW-0812">Transmembrane</keyword>
<sequence length="102" mass="11435">MRPTMCQTARPRDQNYFNVGVLIHILDLLYFVVKIMTPKTLQSGKVNLILHLVINSLAHRGRPQLCLVHGLIILHIGVAVSPTNMPSTKYLQSVDYNGKVVT</sequence>
<proteinExistence type="predicted"/>
<evidence type="ECO:0000256" key="1">
    <source>
        <dbReference type="SAM" id="Phobius"/>
    </source>
</evidence>
<feature type="transmembrane region" description="Helical" evidence="1">
    <location>
        <begin position="15"/>
        <end position="33"/>
    </location>
</feature>
<reference evidence="2 3" key="1">
    <citation type="journal article" date="2023" name="Life. Sci Alliance">
        <title>Evolutionary insights into 3D genome organization and epigenetic landscape of Vigna mungo.</title>
        <authorList>
            <person name="Junaid A."/>
            <person name="Singh B."/>
            <person name="Bhatia S."/>
        </authorList>
    </citation>
    <scope>NUCLEOTIDE SEQUENCE [LARGE SCALE GENOMIC DNA]</scope>
    <source>
        <strain evidence="2">Urdbean</strain>
    </source>
</reference>
<organism evidence="2 3">
    <name type="scientific">Vigna mungo</name>
    <name type="common">Black gram</name>
    <name type="synonym">Phaseolus mungo</name>
    <dbReference type="NCBI Taxonomy" id="3915"/>
    <lineage>
        <taxon>Eukaryota</taxon>
        <taxon>Viridiplantae</taxon>
        <taxon>Streptophyta</taxon>
        <taxon>Embryophyta</taxon>
        <taxon>Tracheophyta</taxon>
        <taxon>Spermatophyta</taxon>
        <taxon>Magnoliopsida</taxon>
        <taxon>eudicotyledons</taxon>
        <taxon>Gunneridae</taxon>
        <taxon>Pentapetalae</taxon>
        <taxon>rosids</taxon>
        <taxon>fabids</taxon>
        <taxon>Fabales</taxon>
        <taxon>Fabaceae</taxon>
        <taxon>Papilionoideae</taxon>
        <taxon>50 kb inversion clade</taxon>
        <taxon>NPAAA clade</taxon>
        <taxon>indigoferoid/millettioid clade</taxon>
        <taxon>Phaseoleae</taxon>
        <taxon>Vigna</taxon>
    </lineage>
</organism>
<dbReference type="EMBL" id="CP144695">
    <property type="protein sequence ID" value="WVZ07721.1"/>
    <property type="molecule type" value="Genomic_DNA"/>
</dbReference>
<evidence type="ECO:0000313" key="2">
    <source>
        <dbReference type="EMBL" id="WVZ07721.1"/>
    </source>
</evidence>